<proteinExistence type="predicted"/>
<keyword evidence="3" id="KW-1185">Reference proteome</keyword>
<evidence type="ECO:0000313" key="3">
    <source>
        <dbReference type="Proteomes" id="UP001153069"/>
    </source>
</evidence>
<dbReference type="AlphaFoldDB" id="A0A9N8ECG1"/>
<keyword evidence="1" id="KW-0732">Signal</keyword>
<name>A0A9N8ECG1_9STRA</name>
<feature type="signal peptide" evidence="1">
    <location>
        <begin position="1"/>
        <end position="19"/>
    </location>
</feature>
<organism evidence="2 3">
    <name type="scientific">Seminavis robusta</name>
    <dbReference type="NCBI Taxonomy" id="568900"/>
    <lineage>
        <taxon>Eukaryota</taxon>
        <taxon>Sar</taxon>
        <taxon>Stramenopiles</taxon>
        <taxon>Ochrophyta</taxon>
        <taxon>Bacillariophyta</taxon>
        <taxon>Bacillariophyceae</taxon>
        <taxon>Bacillariophycidae</taxon>
        <taxon>Naviculales</taxon>
        <taxon>Naviculaceae</taxon>
        <taxon>Seminavis</taxon>
    </lineage>
</organism>
<dbReference type="EMBL" id="CAICTM010000942">
    <property type="protein sequence ID" value="CAB9518552.1"/>
    <property type="molecule type" value="Genomic_DNA"/>
</dbReference>
<evidence type="ECO:0000313" key="2">
    <source>
        <dbReference type="EMBL" id="CAB9518552.1"/>
    </source>
</evidence>
<comment type="caution">
    <text evidence="2">The sequence shown here is derived from an EMBL/GenBank/DDBJ whole genome shotgun (WGS) entry which is preliminary data.</text>
</comment>
<accession>A0A9N8ECG1</accession>
<gene>
    <name evidence="2" type="ORF">SEMRO_944_G223000.1</name>
</gene>
<sequence>MKTTLLAVCILHWTTAVYSDLIRTGADRRLTNLKVPKIAFQRNSPVLKRVFKGLKQIKNVKQAAGSPVSSPFSPEQDDADWPGVFPVAGSNDELILNIRLDEYPGEVVVTTRTVFPVPPVASVGTSPSKNAVVKPSGNQTDVAGSIWTTPIDSFNEREALYQIEIADESGDGICCGPSGNGWITVTGTNETVLWSAVGNYTYVVTVYLWKDNKGEISIVYPQESDSVPPPTAPPIPSVVPPTAAPTQVGNCSLCPIGSSPTPTKQYTLGSSGVVFNCADMEDYFLTFTIDQCADTEAGGDMEEFASYFRALCECPGYGPGCACNGNQMSDLNSVIPDSEYTCFDYDEALMKETDCSEWSSSGIDLVEDFCGCPTGQFECPFDNPWDVEAEPEDDRAIELTVYTDRSETTCLSGLSCDPWSTSEDEQGTLYFLYGQEIVEIGLGCPGYEAVQRRGDQVCISYYVS</sequence>
<dbReference type="Proteomes" id="UP001153069">
    <property type="component" value="Unassembled WGS sequence"/>
</dbReference>
<evidence type="ECO:0000256" key="1">
    <source>
        <dbReference type="SAM" id="SignalP"/>
    </source>
</evidence>
<reference evidence="2" key="1">
    <citation type="submission" date="2020-06" db="EMBL/GenBank/DDBJ databases">
        <authorList>
            <consortium name="Plant Systems Biology data submission"/>
        </authorList>
    </citation>
    <scope>NUCLEOTIDE SEQUENCE</scope>
    <source>
        <strain evidence="2">D6</strain>
    </source>
</reference>
<feature type="chain" id="PRO_5040457083" evidence="1">
    <location>
        <begin position="20"/>
        <end position="464"/>
    </location>
</feature>
<protein>
    <submittedName>
        <fullName evidence="2">Uncharacterized protein</fullName>
    </submittedName>
</protein>